<dbReference type="Proteomes" id="UP000184159">
    <property type="component" value="Unassembled WGS sequence"/>
</dbReference>
<organism evidence="1 2">
    <name type="scientific">Vibrio gazogenes DSM 21264 = NBRC 103151</name>
    <dbReference type="NCBI Taxonomy" id="1123492"/>
    <lineage>
        <taxon>Bacteria</taxon>
        <taxon>Pseudomonadati</taxon>
        <taxon>Pseudomonadota</taxon>
        <taxon>Gammaproteobacteria</taxon>
        <taxon>Vibrionales</taxon>
        <taxon>Vibrionaceae</taxon>
        <taxon>Vibrio</taxon>
    </lineage>
</organism>
<accession>A0A1M4TSD2</accession>
<evidence type="ECO:0000313" key="2">
    <source>
        <dbReference type="Proteomes" id="UP000184159"/>
    </source>
</evidence>
<dbReference type="EMBL" id="FQUH01000001">
    <property type="protein sequence ID" value="SHE47304.1"/>
    <property type="molecule type" value="Genomic_DNA"/>
</dbReference>
<evidence type="ECO:0000313" key="1">
    <source>
        <dbReference type="EMBL" id="SHE47304.1"/>
    </source>
</evidence>
<dbReference type="AlphaFoldDB" id="A0A1M4TSD2"/>
<proteinExistence type="predicted"/>
<name>A0A1M4TSD2_VIBGA</name>
<keyword evidence="2" id="KW-1185">Reference proteome</keyword>
<protein>
    <submittedName>
        <fullName evidence="1">Uncharacterized protein</fullName>
    </submittedName>
</protein>
<sequence length="51" mass="6221">MGTEMCKVWGRRLGDKTLQVAFWCAIQFFRFQWHVRKQLSSIEIQLTLNYR</sequence>
<reference evidence="2" key="1">
    <citation type="submission" date="2016-11" db="EMBL/GenBank/DDBJ databases">
        <authorList>
            <person name="Varghese N."/>
            <person name="Submissions S."/>
        </authorList>
    </citation>
    <scope>NUCLEOTIDE SEQUENCE [LARGE SCALE GENOMIC DNA]</scope>
    <source>
        <strain evidence="2">DSM 21264</strain>
    </source>
</reference>
<gene>
    <name evidence="1" type="ORF">SAMN02745781_00381</name>
</gene>